<evidence type="ECO:0000256" key="3">
    <source>
        <dbReference type="ARBA" id="ARBA00023172"/>
    </source>
</evidence>
<dbReference type="GO" id="GO:0006310">
    <property type="term" value="P:DNA recombination"/>
    <property type="evidence" value="ECO:0007669"/>
    <property type="project" value="UniProtKB-KW"/>
</dbReference>
<dbReference type="PANTHER" id="PTHR45900:SF4">
    <property type="entry name" value="DNA REPAIR PROTEIN RECA HOMOLOG 2, MITOCHONDRIAL"/>
    <property type="match status" value="1"/>
</dbReference>
<keyword evidence="5" id="KW-1185">Reference proteome</keyword>
<evidence type="ECO:0000256" key="1">
    <source>
        <dbReference type="ARBA" id="ARBA00022741"/>
    </source>
</evidence>
<accession>A0A498HZA2</accession>
<keyword evidence="1" id="KW-0547">Nucleotide-binding</keyword>
<dbReference type="GO" id="GO:0005524">
    <property type="term" value="F:ATP binding"/>
    <property type="evidence" value="ECO:0007669"/>
    <property type="project" value="UniProtKB-KW"/>
</dbReference>
<dbReference type="AlphaFoldDB" id="A0A498HZA2"/>
<sequence length="253" mass="28219">MICVTFACKRKEQLLEKLKFAIHKNYRNGPVKATPNRPLIYFHVANVLLAGLCAYLDIENAMDCSLAESIGTPKPFSFRIPIWLRICYVLLTLTKSGYLDGIVIDSLPWSPSANLILKLIVNTEMHNQESQPKHYEKYILINQIRSSSKSGKEFGPMGEVTCGGNALKLYAGGLGISVQVVKNNLAPAMKKPNLGIQFERGLGCESEVLQLACEHGVIAKEGSNYHIGQKDLAKNDALFYEVVTIFRKILFER</sequence>
<gene>
    <name evidence="4" type="ORF">DVH24_042756</name>
</gene>
<organism evidence="4 5">
    <name type="scientific">Malus domestica</name>
    <name type="common">Apple</name>
    <name type="synonym">Pyrus malus</name>
    <dbReference type="NCBI Taxonomy" id="3750"/>
    <lineage>
        <taxon>Eukaryota</taxon>
        <taxon>Viridiplantae</taxon>
        <taxon>Streptophyta</taxon>
        <taxon>Embryophyta</taxon>
        <taxon>Tracheophyta</taxon>
        <taxon>Spermatophyta</taxon>
        <taxon>Magnoliopsida</taxon>
        <taxon>eudicotyledons</taxon>
        <taxon>Gunneridae</taxon>
        <taxon>Pentapetalae</taxon>
        <taxon>rosids</taxon>
        <taxon>fabids</taxon>
        <taxon>Rosales</taxon>
        <taxon>Rosaceae</taxon>
        <taxon>Amygdaloideae</taxon>
        <taxon>Maleae</taxon>
        <taxon>Malus</taxon>
    </lineage>
</organism>
<keyword evidence="2" id="KW-0067">ATP-binding</keyword>
<dbReference type="EMBL" id="RDQH01000341">
    <property type="protein sequence ID" value="RXH75969.1"/>
    <property type="molecule type" value="Genomic_DNA"/>
</dbReference>
<evidence type="ECO:0000313" key="5">
    <source>
        <dbReference type="Proteomes" id="UP000290289"/>
    </source>
</evidence>
<comment type="caution">
    <text evidence="4">The sequence shown here is derived from an EMBL/GenBank/DDBJ whole genome shotgun (WGS) entry which is preliminary data.</text>
</comment>
<dbReference type="InterPro" id="IPR027417">
    <property type="entry name" value="P-loop_NTPase"/>
</dbReference>
<dbReference type="GO" id="GO:0003697">
    <property type="term" value="F:single-stranded DNA binding"/>
    <property type="evidence" value="ECO:0007669"/>
    <property type="project" value="InterPro"/>
</dbReference>
<dbReference type="PANTHER" id="PTHR45900">
    <property type="entry name" value="RECA"/>
    <property type="match status" value="1"/>
</dbReference>
<dbReference type="Gene3D" id="3.40.50.300">
    <property type="entry name" value="P-loop containing nucleotide triphosphate hydrolases"/>
    <property type="match status" value="1"/>
</dbReference>
<evidence type="ECO:0000256" key="2">
    <source>
        <dbReference type="ARBA" id="ARBA00022840"/>
    </source>
</evidence>
<dbReference type="Proteomes" id="UP000290289">
    <property type="component" value="Chromosome 15"/>
</dbReference>
<reference evidence="4 5" key="1">
    <citation type="submission" date="2018-10" db="EMBL/GenBank/DDBJ databases">
        <title>A high-quality apple genome assembly.</title>
        <authorList>
            <person name="Hu J."/>
        </authorList>
    </citation>
    <scope>NUCLEOTIDE SEQUENCE [LARGE SCALE GENOMIC DNA]</scope>
    <source>
        <strain evidence="5">cv. HFTH1</strain>
        <tissue evidence="4">Young leaf</tissue>
    </source>
</reference>
<protein>
    <submittedName>
        <fullName evidence="4">Uncharacterized protein</fullName>
    </submittedName>
</protein>
<dbReference type="STRING" id="3750.A0A498HZA2"/>
<keyword evidence="3" id="KW-0233">DNA recombination</keyword>
<name>A0A498HZA2_MALDO</name>
<proteinExistence type="predicted"/>
<dbReference type="InterPro" id="IPR013765">
    <property type="entry name" value="DNA_recomb/repair_RecA"/>
</dbReference>
<dbReference type="GO" id="GO:0006281">
    <property type="term" value="P:DNA repair"/>
    <property type="evidence" value="ECO:0007669"/>
    <property type="project" value="InterPro"/>
</dbReference>
<evidence type="ECO:0000313" key="4">
    <source>
        <dbReference type="EMBL" id="RXH75969.1"/>
    </source>
</evidence>